<dbReference type="OrthoDB" id="566010at2759"/>
<feature type="compositionally biased region" description="Basic and acidic residues" evidence="5">
    <location>
        <begin position="69"/>
        <end position="80"/>
    </location>
</feature>
<dbReference type="Proteomes" id="UP000091857">
    <property type="component" value="Chromosome 14"/>
</dbReference>
<dbReference type="PANTHER" id="PTHR14154">
    <property type="entry name" value="UPF0041 BRAIN PROTEIN 44-RELATED"/>
    <property type="match status" value="1"/>
</dbReference>
<evidence type="ECO:0000256" key="5">
    <source>
        <dbReference type="SAM" id="MobiDB-lite"/>
    </source>
</evidence>
<accession>A0A2C9UIC2</accession>
<keyword evidence="2" id="KW-0812">Transmembrane</keyword>
<comment type="caution">
    <text evidence="6">The sequence shown here is derived from an EMBL/GenBank/DDBJ whole genome shotgun (WGS) entry which is preliminary data.</text>
</comment>
<proteinExistence type="predicted"/>
<dbReference type="OMA" id="PWWAWMM"/>
<feature type="region of interest" description="Disordered" evidence="5">
    <location>
        <begin position="15"/>
        <end position="41"/>
    </location>
</feature>
<evidence type="ECO:0000256" key="3">
    <source>
        <dbReference type="ARBA" id="ARBA00022989"/>
    </source>
</evidence>
<evidence type="ECO:0000256" key="4">
    <source>
        <dbReference type="ARBA" id="ARBA00023136"/>
    </source>
</evidence>
<dbReference type="SUPFAM" id="SSF103511">
    <property type="entry name" value="Chlorophyll a-b binding protein"/>
    <property type="match status" value="1"/>
</dbReference>
<feature type="region of interest" description="Disordered" evidence="5">
    <location>
        <begin position="58"/>
        <end position="86"/>
    </location>
</feature>
<dbReference type="STRING" id="3983.A0A2C9UIC2"/>
<dbReference type="Gramene" id="Manes.14G041200.1.v8.1">
    <property type="protein sequence ID" value="Manes.14G041200.1.v8.1.CDS"/>
    <property type="gene ID" value="Manes.14G041200.v8.1"/>
</dbReference>
<dbReference type="GO" id="GO:0009535">
    <property type="term" value="C:chloroplast thylakoid membrane"/>
    <property type="evidence" value="ECO:0000318"/>
    <property type="project" value="GO_Central"/>
</dbReference>
<evidence type="ECO:0000256" key="2">
    <source>
        <dbReference type="ARBA" id="ARBA00022692"/>
    </source>
</evidence>
<keyword evidence="4" id="KW-0472">Membrane</keyword>
<protein>
    <submittedName>
        <fullName evidence="6">Uncharacterized protein</fullName>
    </submittedName>
</protein>
<evidence type="ECO:0000313" key="7">
    <source>
        <dbReference type="Proteomes" id="UP000091857"/>
    </source>
</evidence>
<sequence length="251" mass="28226">MASIAISASLQSACSSHHITKKQHPQARPARSLGSKQVTHVPTALSVEDKKKCLSIIERQENSPNDGSNKADDKSDHVSETESSAPKFVDERWKKGTWDLNMFVKDGKMDWDSLIEAEAKRRKFLELYPEASTNEEPVLFRSSVIPWWALFKRSYLPEAELINGRAAMVGFFMSNVVDALTGLDMVGQTGNFLCKAGLFVTVISIIFFRRTEDFENLRKLTDEATLYDKQWQASWQDQNVTNTGASDKTGN</sequence>
<gene>
    <name evidence="6" type="ORF">MANES_14G041200v8</name>
</gene>
<keyword evidence="7" id="KW-1185">Reference proteome</keyword>
<evidence type="ECO:0000313" key="6">
    <source>
        <dbReference type="EMBL" id="OAY30567.1"/>
    </source>
</evidence>
<comment type="subcellular location">
    <subcellularLocation>
        <location evidence="1">Membrane</location>
        <topology evidence="1">Multi-pass membrane protein</topology>
    </subcellularLocation>
</comment>
<dbReference type="AlphaFoldDB" id="A0A2C9UIC2"/>
<organism evidence="6 7">
    <name type="scientific">Manihot esculenta</name>
    <name type="common">Cassava</name>
    <name type="synonym">Jatropha manihot</name>
    <dbReference type="NCBI Taxonomy" id="3983"/>
    <lineage>
        <taxon>Eukaryota</taxon>
        <taxon>Viridiplantae</taxon>
        <taxon>Streptophyta</taxon>
        <taxon>Embryophyta</taxon>
        <taxon>Tracheophyta</taxon>
        <taxon>Spermatophyta</taxon>
        <taxon>Magnoliopsida</taxon>
        <taxon>eudicotyledons</taxon>
        <taxon>Gunneridae</taxon>
        <taxon>Pentapetalae</taxon>
        <taxon>rosids</taxon>
        <taxon>fabids</taxon>
        <taxon>Malpighiales</taxon>
        <taxon>Euphorbiaceae</taxon>
        <taxon>Crotonoideae</taxon>
        <taxon>Manihoteae</taxon>
        <taxon>Manihot</taxon>
    </lineage>
</organism>
<reference evidence="7" key="1">
    <citation type="journal article" date="2016" name="Nat. Biotechnol.">
        <title>Sequencing wild and cultivated cassava and related species reveals extensive interspecific hybridization and genetic diversity.</title>
        <authorList>
            <person name="Bredeson J.V."/>
            <person name="Lyons J.B."/>
            <person name="Prochnik S.E."/>
            <person name="Wu G.A."/>
            <person name="Ha C.M."/>
            <person name="Edsinger-Gonzales E."/>
            <person name="Grimwood J."/>
            <person name="Schmutz J."/>
            <person name="Rabbi I.Y."/>
            <person name="Egesi C."/>
            <person name="Nauluvula P."/>
            <person name="Lebot V."/>
            <person name="Ndunguru J."/>
            <person name="Mkamilo G."/>
            <person name="Bart R.S."/>
            <person name="Setter T.L."/>
            <person name="Gleadow R.M."/>
            <person name="Kulakow P."/>
            <person name="Ferguson M.E."/>
            <person name="Rounsley S."/>
            <person name="Rokhsar D.S."/>
        </authorList>
    </citation>
    <scope>NUCLEOTIDE SEQUENCE [LARGE SCALE GENOMIC DNA]</scope>
    <source>
        <strain evidence="7">cv. AM560-2</strain>
    </source>
</reference>
<evidence type="ECO:0000256" key="1">
    <source>
        <dbReference type="ARBA" id="ARBA00004141"/>
    </source>
</evidence>
<dbReference type="EMBL" id="CM004400">
    <property type="protein sequence ID" value="OAY30567.1"/>
    <property type="molecule type" value="Genomic_DNA"/>
</dbReference>
<name>A0A2C9UIC2_MANES</name>
<keyword evidence="3" id="KW-1133">Transmembrane helix</keyword>